<feature type="transmembrane region" description="Helical" evidence="6">
    <location>
        <begin position="213"/>
        <end position="232"/>
    </location>
</feature>
<feature type="transmembrane region" description="Helical" evidence="6">
    <location>
        <begin position="57"/>
        <end position="81"/>
    </location>
</feature>
<proteinExistence type="predicted"/>
<dbReference type="Pfam" id="PF13520">
    <property type="entry name" value="AA_permease_2"/>
    <property type="match status" value="1"/>
</dbReference>
<dbReference type="InterPro" id="IPR050367">
    <property type="entry name" value="APC_superfamily"/>
</dbReference>
<keyword evidence="3 6" id="KW-0812">Transmembrane</keyword>
<feature type="transmembrane region" description="Helical" evidence="6">
    <location>
        <begin position="418"/>
        <end position="443"/>
    </location>
</feature>
<evidence type="ECO:0000313" key="7">
    <source>
        <dbReference type="EMBL" id="PSN85741.1"/>
    </source>
</evidence>
<protein>
    <recommendedName>
        <fullName evidence="9">Amino acid permease/ SLC12A domain-containing protein</fullName>
    </recommendedName>
</protein>
<evidence type="ECO:0008006" key="9">
    <source>
        <dbReference type="Google" id="ProtNLM"/>
    </source>
</evidence>
<evidence type="ECO:0000256" key="2">
    <source>
        <dbReference type="ARBA" id="ARBA00022475"/>
    </source>
</evidence>
<dbReference type="GO" id="GO:0022857">
    <property type="term" value="F:transmembrane transporter activity"/>
    <property type="evidence" value="ECO:0007669"/>
    <property type="project" value="InterPro"/>
</dbReference>
<feature type="transmembrane region" description="Helical" evidence="6">
    <location>
        <begin position="182"/>
        <end position="201"/>
    </location>
</feature>
<keyword evidence="2" id="KW-1003">Cell membrane</keyword>
<keyword evidence="4 6" id="KW-1133">Transmembrane helix</keyword>
<dbReference type="PIRSF" id="PIRSF006060">
    <property type="entry name" value="AA_transporter"/>
    <property type="match status" value="1"/>
</dbReference>
<feature type="transmembrane region" description="Helical" evidence="6">
    <location>
        <begin position="490"/>
        <end position="508"/>
    </location>
</feature>
<feature type="transmembrane region" description="Helical" evidence="6">
    <location>
        <begin position="449"/>
        <end position="470"/>
    </location>
</feature>
<evidence type="ECO:0000256" key="5">
    <source>
        <dbReference type="ARBA" id="ARBA00023136"/>
    </source>
</evidence>
<dbReference type="AlphaFoldDB" id="A0A2R6AH83"/>
<dbReference type="InterPro" id="IPR002293">
    <property type="entry name" value="AA/rel_permease1"/>
</dbReference>
<keyword evidence="5 6" id="KW-0472">Membrane</keyword>
<feature type="transmembrane region" description="Helical" evidence="6">
    <location>
        <begin position="306"/>
        <end position="328"/>
    </location>
</feature>
<accession>A0A2R6AH83</accession>
<feature type="transmembrane region" description="Helical" evidence="6">
    <location>
        <begin position="266"/>
        <end position="285"/>
    </location>
</feature>
<evidence type="ECO:0000256" key="4">
    <source>
        <dbReference type="ARBA" id="ARBA00022989"/>
    </source>
</evidence>
<feature type="transmembrane region" description="Helical" evidence="6">
    <location>
        <begin position="355"/>
        <end position="378"/>
    </location>
</feature>
<comment type="caution">
    <text evidence="7">The sequence shown here is derived from an EMBL/GenBank/DDBJ whole genome shotgun (WGS) entry which is preliminary data.</text>
</comment>
<dbReference type="PANTHER" id="PTHR42770:SF7">
    <property type="entry name" value="MEMBRANE PROTEIN"/>
    <property type="match status" value="1"/>
</dbReference>
<evidence type="ECO:0000256" key="6">
    <source>
        <dbReference type="SAM" id="Phobius"/>
    </source>
</evidence>
<evidence type="ECO:0000256" key="1">
    <source>
        <dbReference type="ARBA" id="ARBA00004651"/>
    </source>
</evidence>
<dbReference type="EMBL" id="NEXD01000022">
    <property type="protein sequence ID" value="PSN85741.1"/>
    <property type="molecule type" value="Genomic_DNA"/>
</dbReference>
<dbReference type="Proteomes" id="UP000240569">
    <property type="component" value="Unassembled WGS sequence"/>
</dbReference>
<organism evidence="7 8">
    <name type="scientific">Candidatus Marsarchaeota G1 archaeon BE_D</name>
    <dbReference type="NCBI Taxonomy" id="1978156"/>
    <lineage>
        <taxon>Archaea</taxon>
        <taxon>Candidatus Marsarchaeota</taxon>
        <taxon>Candidatus Marsarchaeota group 1</taxon>
    </lineage>
</organism>
<feature type="transmembrane region" description="Helical" evidence="6">
    <location>
        <begin position="520"/>
        <end position="542"/>
    </location>
</feature>
<sequence length="563" mass="61095">MRRKNTGSDIMSERILTSVRKSYIHILICTNKLSKKEAKPFVREVTGLTKPFSSLDLLTYSLAWSIGSGILLFTVGIVNSYPGSNPFIALLIDAVMLFPAATVLYLLGITLPRVGGQYVWVSRLLNPGIGYFLTLIVWMGYSLIMGVVASVGASFLAQAFTITGYVTHSSALSSVGAVFTKALTRIVLASAMVLLFTLLNALGYKVSKASIYVAWYIPLIVLLVSTVGMIALPSTSAPTLWDKVFGAGSYQNVLTLSATKGWKPSLLTPSVSATLLASIPLLSAWSGWSHIGGWMAGEVKLPKRTMFFGTIFAGFFAMILMSLVIYSYQHLFGLEFVSRLGFVASSMHITPSIPLFAAVAFSSVPVLPILISFIIFILPVKDVLPSIVVQSRQLFAMAFDRLLPESLTKVSQSTNQPILSYVITAIAIIVSIIVTSPLLPLGYYVGADLYVLSVALLQVFTAITAILLPISNPELYKNAPKPANLEFGKIPLISIVGSISLAAWLFLLGDDFYGIFTSSVGYIVMLIISVILAIVFVMYVYFVKRLETQGIDIRLVGKEIPPE</sequence>
<reference evidence="7 8" key="1">
    <citation type="submission" date="2017-04" db="EMBL/GenBank/DDBJ databases">
        <title>Novel microbial lineages endemic to geothermal iron-oxide mats fill important gaps in the evolutionary history of Archaea.</title>
        <authorList>
            <person name="Jay Z.J."/>
            <person name="Beam J.P."/>
            <person name="Dlakic M."/>
            <person name="Rusch D.B."/>
            <person name="Kozubal M.A."/>
            <person name="Inskeep W.P."/>
        </authorList>
    </citation>
    <scope>NUCLEOTIDE SEQUENCE [LARGE SCALE GENOMIC DNA]</scope>
    <source>
        <strain evidence="7">BE_D</strain>
    </source>
</reference>
<name>A0A2R6AH83_9ARCH</name>
<feature type="transmembrane region" description="Helical" evidence="6">
    <location>
        <begin position="129"/>
        <end position="162"/>
    </location>
</feature>
<gene>
    <name evidence="7" type="ORF">B9Q02_05080</name>
</gene>
<dbReference type="PANTHER" id="PTHR42770">
    <property type="entry name" value="AMINO ACID TRANSPORTER-RELATED"/>
    <property type="match status" value="1"/>
</dbReference>
<dbReference type="Gene3D" id="1.20.1740.10">
    <property type="entry name" value="Amino acid/polyamine transporter I"/>
    <property type="match status" value="1"/>
</dbReference>
<evidence type="ECO:0000313" key="8">
    <source>
        <dbReference type="Proteomes" id="UP000240569"/>
    </source>
</evidence>
<comment type="subcellular location">
    <subcellularLocation>
        <location evidence="1">Cell membrane</location>
        <topology evidence="1">Multi-pass membrane protein</topology>
    </subcellularLocation>
</comment>
<dbReference type="GO" id="GO:0005886">
    <property type="term" value="C:plasma membrane"/>
    <property type="evidence" value="ECO:0007669"/>
    <property type="project" value="UniProtKB-SubCell"/>
</dbReference>
<feature type="transmembrane region" description="Helical" evidence="6">
    <location>
        <begin position="87"/>
        <end position="108"/>
    </location>
</feature>
<evidence type="ECO:0000256" key="3">
    <source>
        <dbReference type="ARBA" id="ARBA00022692"/>
    </source>
</evidence>